<organism evidence="3 4">
    <name type="scientific">Bradyrhizobium denitrificans</name>
    <dbReference type="NCBI Taxonomy" id="2734912"/>
    <lineage>
        <taxon>Bacteria</taxon>
        <taxon>Pseudomonadati</taxon>
        <taxon>Pseudomonadota</taxon>
        <taxon>Alphaproteobacteria</taxon>
        <taxon>Hyphomicrobiales</taxon>
        <taxon>Nitrobacteraceae</taxon>
        <taxon>Bradyrhizobium</taxon>
    </lineage>
</organism>
<dbReference type="EMBL" id="JAFCLK010000053">
    <property type="protein sequence ID" value="MBR1140993.1"/>
    <property type="molecule type" value="Genomic_DNA"/>
</dbReference>
<dbReference type="Proteomes" id="UP001314635">
    <property type="component" value="Unassembled WGS sequence"/>
</dbReference>
<keyword evidence="2" id="KW-0732">Signal</keyword>
<feature type="coiled-coil region" evidence="1">
    <location>
        <begin position="47"/>
        <end position="99"/>
    </location>
</feature>
<name>A0ABS5GIB5_9BRAD</name>
<keyword evidence="4" id="KW-1185">Reference proteome</keyword>
<dbReference type="NCBIfam" id="TIGR02780">
    <property type="entry name" value="TrbJ_Ti"/>
    <property type="match status" value="1"/>
</dbReference>
<comment type="caution">
    <text evidence="3">The sequence shown here is derived from an EMBL/GenBank/DDBJ whole genome shotgun (WGS) entry which is preliminary data.</text>
</comment>
<feature type="signal peptide" evidence="2">
    <location>
        <begin position="1"/>
        <end position="26"/>
    </location>
</feature>
<dbReference type="InterPro" id="IPR014147">
    <property type="entry name" value="T4SS_TrbJ"/>
</dbReference>
<gene>
    <name evidence="3" type="primary">trbJ</name>
    <name evidence="3" type="ORF">JQ619_35135</name>
</gene>
<proteinExistence type="predicted"/>
<evidence type="ECO:0000256" key="2">
    <source>
        <dbReference type="SAM" id="SignalP"/>
    </source>
</evidence>
<evidence type="ECO:0000313" key="3">
    <source>
        <dbReference type="EMBL" id="MBR1140993.1"/>
    </source>
</evidence>
<dbReference type="NCBIfam" id="NF010448">
    <property type="entry name" value="PRK13874.1"/>
    <property type="match status" value="1"/>
</dbReference>
<protein>
    <submittedName>
        <fullName evidence="3">P-type conjugative transfer protein TrbJ</fullName>
    </submittedName>
</protein>
<reference evidence="4" key="1">
    <citation type="journal article" date="2021" name="ISME J.">
        <title>Evolutionary origin and ecological implication of a unique nif island in free-living Bradyrhizobium lineages.</title>
        <authorList>
            <person name="Tao J."/>
        </authorList>
    </citation>
    <scope>NUCLEOTIDE SEQUENCE [LARGE SCALE GENOMIC DNA]</scope>
    <source>
        <strain evidence="4">SZCCT0094</strain>
    </source>
</reference>
<evidence type="ECO:0000313" key="4">
    <source>
        <dbReference type="Proteomes" id="UP001314635"/>
    </source>
</evidence>
<dbReference type="RefSeq" id="WP_172238938.1">
    <property type="nucleotide sequence ID" value="NZ_JABFDP010000020.1"/>
</dbReference>
<evidence type="ECO:0000256" key="1">
    <source>
        <dbReference type="SAM" id="Coils"/>
    </source>
</evidence>
<accession>A0ABS5GIB5</accession>
<keyword evidence="1" id="KW-0175">Coiled coil</keyword>
<feature type="chain" id="PRO_5047094310" evidence="2">
    <location>
        <begin position="27"/>
        <end position="244"/>
    </location>
</feature>
<sequence length="244" mass="26156">MNRLHRIATASIIAIAVAVSLKPVSAQLVVFDPNNYAQNVLTAARSLQQINNQVVSLQNQAQMLINQAKNLASLPFSSLLQLEQSIQRTQQLLSQAQRIAYDMGQIDSAFSTTYAPATSGASDQALIANAQARWQNALASFQDAMRTQATVVGNLNTNRIQLSALVTASQGAAGALQASQAGNQLLALQAQQLADLTAVVAAHGRAQNLQSAQHAAAQDQGREQLRRFLAPSQVYQPTTVQMFH</sequence>